<dbReference type="RefSeq" id="XP_016243028.1">
    <property type="nucleotide sequence ID" value="XM_016398466.1"/>
</dbReference>
<evidence type="ECO:0000259" key="4">
    <source>
        <dbReference type="Pfam" id="PF01557"/>
    </source>
</evidence>
<dbReference type="Pfam" id="PF01557">
    <property type="entry name" value="FAA_hydrolase"/>
    <property type="match status" value="1"/>
</dbReference>
<sequence>MTHFTLATLSTPAGLTAAIGVGDNFYPLRQTQEFQDATVRSLLEDWTPSLAKLEKLAEAAQAGQLSQRIPAGEATLETPVRYPNKVACAGANFTSHLKEMGFTDLGKWDILPVFLAPPTTTLVGPGTTVKVPRTTKEFDWELEMVVVVGKRLRHASREEAAAAIAGYMVGLDLSCRDLAICDNQLKIDFMRGKLQDTMKPAGPVFVPAKFVPDPDNLRMTLLVNGRKMQDASTNEMLFKCDEILAATSSHVTLEPGDLVYTGTPSGQAKSHGVPFLKAGDKICGRIEGIGELNVTLKSDD</sequence>
<gene>
    <name evidence="5" type="ORF">PV07_11073</name>
</gene>
<evidence type="ECO:0000256" key="1">
    <source>
        <dbReference type="ARBA" id="ARBA00010211"/>
    </source>
</evidence>
<dbReference type="Gene3D" id="3.90.850.10">
    <property type="entry name" value="Fumarylacetoacetase-like, C-terminal domain"/>
    <property type="match status" value="1"/>
</dbReference>
<name>A0A0D2AD64_9EURO</name>
<dbReference type="Proteomes" id="UP000054466">
    <property type="component" value="Unassembled WGS sequence"/>
</dbReference>
<feature type="chain" id="PRO_5002238263" description="Fumarylacetoacetase-like C-terminal domain-containing protein" evidence="3">
    <location>
        <begin position="19"/>
        <end position="300"/>
    </location>
</feature>
<dbReference type="GeneID" id="27350267"/>
<dbReference type="InterPro" id="IPR036663">
    <property type="entry name" value="Fumarylacetoacetase_C_sf"/>
</dbReference>
<dbReference type="VEuPathDB" id="FungiDB:PV07_11073"/>
<dbReference type="PANTHER" id="PTHR42796">
    <property type="entry name" value="FUMARYLACETOACETATE HYDROLASE DOMAIN-CONTAINING PROTEIN 2A-RELATED"/>
    <property type="match status" value="1"/>
</dbReference>
<proteinExistence type="inferred from homology"/>
<evidence type="ECO:0000256" key="2">
    <source>
        <dbReference type="ARBA" id="ARBA00022723"/>
    </source>
</evidence>
<dbReference type="AlphaFoldDB" id="A0A0D2AD64"/>
<dbReference type="SUPFAM" id="SSF56529">
    <property type="entry name" value="FAH"/>
    <property type="match status" value="1"/>
</dbReference>
<dbReference type="HOGENOM" id="CLU_028458_3_0_1"/>
<evidence type="ECO:0000313" key="6">
    <source>
        <dbReference type="Proteomes" id="UP000054466"/>
    </source>
</evidence>
<dbReference type="GO" id="GO:0044281">
    <property type="term" value="P:small molecule metabolic process"/>
    <property type="evidence" value="ECO:0007669"/>
    <property type="project" value="UniProtKB-ARBA"/>
</dbReference>
<dbReference type="STRING" id="569365.A0A0D2AD64"/>
<feature type="domain" description="Fumarylacetoacetase-like C-terminal" evidence="4">
    <location>
        <begin position="85"/>
        <end position="296"/>
    </location>
</feature>
<dbReference type="GO" id="GO:0003824">
    <property type="term" value="F:catalytic activity"/>
    <property type="evidence" value="ECO:0007669"/>
    <property type="project" value="InterPro"/>
</dbReference>
<dbReference type="GO" id="GO:0046872">
    <property type="term" value="F:metal ion binding"/>
    <property type="evidence" value="ECO:0007669"/>
    <property type="project" value="UniProtKB-KW"/>
</dbReference>
<protein>
    <recommendedName>
        <fullName evidence="4">Fumarylacetoacetase-like C-terminal domain-containing protein</fullName>
    </recommendedName>
</protein>
<keyword evidence="2" id="KW-0479">Metal-binding</keyword>
<dbReference type="InterPro" id="IPR011234">
    <property type="entry name" value="Fumarylacetoacetase-like_C"/>
</dbReference>
<accession>A0A0D2AD64</accession>
<dbReference type="OrthoDB" id="411064at2759"/>
<dbReference type="EMBL" id="KN847046">
    <property type="protein sequence ID" value="KIW22812.1"/>
    <property type="molecule type" value="Genomic_DNA"/>
</dbReference>
<keyword evidence="3" id="KW-0732">Signal</keyword>
<keyword evidence="6" id="KW-1185">Reference proteome</keyword>
<comment type="similarity">
    <text evidence="1">Belongs to the FAH family.</text>
</comment>
<reference evidence="5 6" key="1">
    <citation type="submission" date="2015-01" db="EMBL/GenBank/DDBJ databases">
        <title>The Genome Sequence of Cladophialophora immunda CBS83496.</title>
        <authorList>
            <consortium name="The Broad Institute Genomics Platform"/>
            <person name="Cuomo C."/>
            <person name="de Hoog S."/>
            <person name="Gorbushina A."/>
            <person name="Stielow B."/>
            <person name="Teixiera M."/>
            <person name="Abouelleil A."/>
            <person name="Chapman S.B."/>
            <person name="Priest M."/>
            <person name="Young S.K."/>
            <person name="Wortman J."/>
            <person name="Nusbaum C."/>
            <person name="Birren B."/>
        </authorList>
    </citation>
    <scope>NUCLEOTIDE SEQUENCE [LARGE SCALE GENOMIC DNA]</scope>
    <source>
        <strain evidence="5 6">CBS 83496</strain>
    </source>
</reference>
<evidence type="ECO:0000313" key="5">
    <source>
        <dbReference type="EMBL" id="KIW22812.1"/>
    </source>
</evidence>
<organism evidence="5 6">
    <name type="scientific">Cladophialophora immunda</name>
    <dbReference type="NCBI Taxonomy" id="569365"/>
    <lineage>
        <taxon>Eukaryota</taxon>
        <taxon>Fungi</taxon>
        <taxon>Dikarya</taxon>
        <taxon>Ascomycota</taxon>
        <taxon>Pezizomycotina</taxon>
        <taxon>Eurotiomycetes</taxon>
        <taxon>Chaetothyriomycetidae</taxon>
        <taxon>Chaetothyriales</taxon>
        <taxon>Herpotrichiellaceae</taxon>
        <taxon>Cladophialophora</taxon>
    </lineage>
</organism>
<evidence type="ECO:0000256" key="3">
    <source>
        <dbReference type="SAM" id="SignalP"/>
    </source>
</evidence>
<dbReference type="PANTHER" id="PTHR42796:SF4">
    <property type="entry name" value="FUMARYLACETOACETATE HYDROLASE DOMAIN-CONTAINING PROTEIN 2A"/>
    <property type="match status" value="1"/>
</dbReference>
<dbReference type="InterPro" id="IPR051121">
    <property type="entry name" value="FAH"/>
</dbReference>
<feature type="signal peptide" evidence="3">
    <location>
        <begin position="1"/>
        <end position="18"/>
    </location>
</feature>